<keyword evidence="6" id="KW-0808">Transferase</keyword>
<evidence type="ECO:0000256" key="1">
    <source>
        <dbReference type="ARBA" id="ARBA00022741"/>
    </source>
</evidence>
<accession>A0A1J4KQ32</accession>
<keyword evidence="2 3" id="KW-0067">ATP-binding</keyword>
<dbReference type="PROSITE" id="PS00107">
    <property type="entry name" value="PROTEIN_KINASE_ATP"/>
    <property type="match status" value="1"/>
</dbReference>
<dbReference type="VEuPathDB" id="TrichDB:TRFO_18476"/>
<evidence type="ECO:0000256" key="4">
    <source>
        <dbReference type="RuleBase" id="RU000304"/>
    </source>
</evidence>
<protein>
    <submittedName>
        <fullName evidence="6">CAMK family protein kinase</fullName>
    </submittedName>
</protein>
<dbReference type="Proteomes" id="UP000179807">
    <property type="component" value="Unassembled WGS sequence"/>
</dbReference>
<feature type="binding site" evidence="3">
    <location>
        <position position="39"/>
    </location>
    <ligand>
        <name>ATP</name>
        <dbReference type="ChEBI" id="CHEBI:30616"/>
    </ligand>
</feature>
<dbReference type="OrthoDB" id="193931at2759"/>
<dbReference type="PANTHER" id="PTHR24362">
    <property type="entry name" value="SERINE/THREONINE-PROTEIN KINASE NEK"/>
    <property type="match status" value="1"/>
</dbReference>
<sequence length="331" mass="37815">MEDTISKHHYKVRSKIGIGGYSSVYLVFSERYQQSFAIKIIPIQQCKTSYDCEIQSLIGLNHPNIIKMYEHFKDDKFLYIVFDYCPNGSLMDEIDMKGKINEPRFLILFREVCTALRHCHSKNIAHHDMKPANVLLDKYGRCVLADFNLSQNGNMSQNFMGSRVFMAPEQVKMEIYDPLIADIWSLGVTLYMMAAGDVPWPLTTLDELDNAIIKGVIPFPPDLRPEIVKLISVMLNIDCSKRPTIDQILTMEVFPPQVPKYGSNRIIRRNEIPECDISGCKSPEIQKRLGMTVLSPIPSRRGIDGRRRRSNTLNVITIPKVTLSSVLTEDK</sequence>
<feature type="domain" description="Protein kinase" evidence="5">
    <location>
        <begin position="10"/>
        <end position="254"/>
    </location>
</feature>
<dbReference type="GO" id="GO:0005524">
    <property type="term" value="F:ATP binding"/>
    <property type="evidence" value="ECO:0007669"/>
    <property type="project" value="UniProtKB-UniRule"/>
</dbReference>
<dbReference type="PANTHER" id="PTHR24362:SF309">
    <property type="entry name" value="PROTEIN KINASE DOMAIN-CONTAINING PROTEIN"/>
    <property type="match status" value="1"/>
</dbReference>
<proteinExistence type="inferred from homology"/>
<evidence type="ECO:0000313" key="7">
    <source>
        <dbReference type="Proteomes" id="UP000179807"/>
    </source>
</evidence>
<dbReference type="GO" id="GO:0004674">
    <property type="term" value="F:protein serine/threonine kinase activity"/>
    <property type="evidence" value="ECO:0007669"/>
    <property type="project" value="UniProtKB-KW"/>
</dbReference>
<keyword evidence="6" id="KW-0418">Kinase</keyword>
<dbReference type="InterPro" id="IPR017441">
    <property type="entry name" value="Protein_kinase_ATP_BS"/>
</dbReference>
<keyword evidence="4" id="KW-0723">Serine/threonine-protein kinase</keyword>
<dbReference type="EMBL" id="MLAK01000576">
    <property type="protein sequence ID" value="OHT11900.1"/>
    <property type="molecule type" value="Genomic_DNA"/>
</dbReference>
<dbReference type="InterPro" id="IPR008271">
    <property type="entry name" value="Ser/Thr_kinase_AS"/>
</dbReference>
<dbReference type="FunFam" id="1.10.510.10:FF:000571">
    <property type="entry name" value="Maternal embryonic leucine zipper kinase"/>
    <property type="match status" value="1"/>
</dbReference>
<comment type="similarity">
    <text evidence="4">Belongs to the protein kinase superfamily.</text>
</comment>
<dbReference type="GeneID" id="94834912"/>
<dbReference type="SMART" id="SM00220">
    <property type="entry name" value="S_TKc"/>
    <property type="match status" value="1"/>
</dbReference>
<dbReference type="Gene3D" id="1.10.510.10">
    <property type="entry name" value="Transferase(Phosphotransferase) domain 1"/>
    <property type="match status" value="1"/>
</dbReference>
<dbReference type="AlphaFoldDB" id="A0A1J4KQ32"/>
<dbReference type="RefSeq" id="XP_068365036.1">
    <property type="nucleotide sequence ID" value="XM_068500208.1"/>
</dbReference>
<dbReference type="SUPFAM" id="SSF56112">
    <property type="entry name" value="Protein kinase-like (PK-like)"/>
    <property type="match status" value="1"/>
</dbReference>
<comment type="caution">
    <text evidence="6">The sequence shown here is derived from an EMBL/GenBank/DDBJ whole genome shotgun (WGS) entry which is preliminary data.</text>
</comment>
<dbReference type="Pfam" id="PF00069">
    <property type="entry name" value="Pkinase"/>
    <property type="match status" value="1"/>
</dbReference>
<evidence type="ECO:0000313" key="6">
    <source>
        <dbReference type="EMBL" id="OHT11900.1"/>
    </source>
</evidence>
<reference evidence="6" key="1">
    <citation type="submission" date="2016-10" db="EMBL/GenBank/DDBJ databases">
        <authorList>
            <person name="Benchimol M."/>
            <person name="Almeida L.G."/>
            <person name="Vasconcelos A.T."/>
            <person name="Perreira-Neves A."/>
            <person name="Rosa I.A."/>
            <person name="Tasca T."/>
            <person name="Bogo M.R."/>
            <person name="de Souza W."/>
        </authorList>
    </citation>
    <scope>NUCLEOTIDE SEQUENCE [LARGE SCALE GENOMIC DNA]</scope>
    <source>
        <strain evidence="6">K</strain>
    </source>
</reference>
<evidence type="ECO:0000256" key="2">
    <source>
        <dbReference type="ARBA" id="ARBA00022840"/>
    </source>
</evidence>
<keyword evidence="1 3" id="KW-0547">Nucleotide-binding</keyword>
<dbReference type="PROSITE" id="PS00108">
    <property type="entry name" value="PROTEIN_KINASE_ST"/>
    <property type="match status" value="1"/>
</dbReference>
<evidence type="ECO:0000259" key="5">
    <source>
        <dbReference type="PROSITE" id="PS50011"/>
    </source>
</evidence>
<evidence type="ECO:0000256" key="3">
    <source>
        <dbReference type="PROSITE-ProRule" id="PRU10141"/>
    </source>
</evidence>
<dbReference type="InterPro" id="IPR000719">
    <property type="entry name" value="Prot_kinase_dom"/>
</dbReference>
<gene>
    <name evidence="6" type="ORF">TRFO_18476</name>
</gene>
<dbReference type="PROSITE" id="PS50011">
    <property type="entry name" value="PROTEIN_KINASE_DOM"/>
    <property type="match status" value="1"/>
</dbReference>
<organism evidence="6 7">
    <name type="scientific">Tritrichomonas foetus</name>
    <dbReference type="NCBI Taxonomy" id="1144522"/>
    <lineage>
        <taxon>Eukaryota</taxon>
        <taxon>Metamonada</taxon>
        <taxon>Parabasalia</taxon>
        <taxon>Tritrichomonadida</taxon>
        <taxon>Tritrichomonadidae</taxon>
        <taxon>Tritrichomonas</taxon>
    </lineage>
</organism>
<name>A0A1J4KQ32_9EUKA</name>
<dbReference type="InterPro" id="IPR011009">
    <property type="entry name" value="Kinase-like_dom_sf"/>
</dbReference>
<keyword evidence="7" id="KW-1185">Reference proteome</keyword>